<dbReference type="EMBL" id="FZNR01000002">
    <property type="protein sequence ID" value="SNR42521.1"/>
    <property type="molecule type" value="Genomic_DNA"/>
</dbReference>
<feature type="domain" description="Cupin type-2" evidence="3">
    <location>
        <begin position="52"/>
        <end position="119"/>
    </location>
</feature>
<evidence type="ECO:0000256" key="1">
    <source>
        <dbReference type="SAM" id="MobiDB-lite"/>
    </source>
</evidence>
<dbReference type="Gene3D" id="2.60.120.10">
    <property type="entry name" value="Jelly Rolls"/>
    <property type="match status" value="1"/>
</dbReference>
<feature type="region of interest" description="Disordered" evidence="1">
    <location>
        <begin position="94"/>
        <end position="114"/>
    </location>
</feature>
<dbReference type="AlphaFoldDB" id="A0A238W7Z1"/>
<keyword evidence="5" id="KW-1185">Reference proteome</keyword>
<dbReference type="Proteomes" id="UP000198415">
    <property type="component" value="Unassembled WGS sequence"/>
</dbReference>
<sequence>MRGILRMALIGCVVLGSVSVADEAQATPGTAVTARTVWRWTVDDTDYLLREITIAPGGSTGWHRHPGLVFGNVREGTLTHQLSDCTTRHRYTAGESLMEDPDEPRSHVGRNEGSGPLILDVVYATPHGKPISLDVPDPGC</sequence>
<organism evidence="4 5">
    <name type="scientific">Actinoplanes regularis</name>
    <dbReference type="NCBI Taxonomy" id="52697"/>
    <lineage>
        <taxon>Bacteria</taxon>
        <taxon>Bacillati</taxon>
        <taxon>Actinomycetota</taxon>
        <taxon>Actinomycetes</taxon>
        <taxon>Micromonosporales</taxon>
        <taxon>Micromonosporaceae</taxon>
        <taxon>Actinoplanes</taxon>
    </lineage>
</organism>
<dbReference type="InterPro" id="IPR011051">
    <property type="entry name" value="RmlC_Cupin_sf"/>
</dbReference>
<evidence type="ECO:0000313" key="5">
    <source>
        <dbReference type="Proteomes" id="UP000198415"/>
    </source>
</evidence>
<dbReference type="RefSeq" id="WP_089292079.1">
    <property type="nucleotide sequence ID" value="NZ_BOMU01000030.1"/>
</dbReference>
<keyword evidence="2" id="KW-0732">Signal</keyword>
<protein>
    <submittedName>
        <fullName evidence="4">Cupin domain protein</fullName>
    </submittedName>
</protein>
<evidence type="ECO:0000256" key="2">
    <source>
        <dbReference type="SAM" id="SignalP"/>
    </source>
</evidence>
<dbReference type="InterPro" id="IPR014710">
    <property type="entry name" value="RmlC-like_jellyroll"/>
</dbReference>
<dbReference type="Pfam" id="PF07883">
    <property type="entry name" value="Cupin_2"/>
    <property type="match status" value="1"/>
</dbReference>
<dbReference type="OrthoDB" id="129561at2"/>
<accession>A0A238W7Z1</accession>
<reference evidence="4 5" key="1">
    <citation type="submission" date="2017-06" db="EMBL/GenBank/DDBJ databases">
        <authorList>
            <person name="Kim H.J."/>
            <person name="Triplett B.A."/>
        </authorList>
    </citation>
    <scope>NUCLEOTIDE SEQUENCE [LARGE SCALE GENOMIC DNA]</scope>
    <source>
        <strain evidence="4 5">DSM 43151</strain>
    </source>
</reference>
<evidence type="ECO:0000259" key="3">
    <source>
        <dbReference type="Pfam" id="PF07883"/>
    </source>
</evidence>
<dbReference type="InterPro" id="IPR013096">
    <property type="entry name" value="Cupin_2"/>
</dbReference>
<feature type="chain" id="PRO_5013008994" evidence="2">
    <location>
        <begin position="27"/>
        <end position="140"/>
    </location>
</feature>
<name>A0A238W7Z1_9ACTN</name>
<evidence type="ECO:0000313" key="4">
    <source>
        <dbReference type="EMBL" id="SNR42521.1"/>
    </source>
</evidence>
<dbReference type="SUPFAM" id="SSF51182">
    <property type="entry name" value="RmlC-like cupins"/>
    <property type="match status" value="1"/>
</dbReference>
<gene>
    <name evidence="4" type="ORF">SAMN06264365_102241</name>
</gene>
<feature type="signal peptide" evidence="2">
    <location>
        <begin position="1"/>
        <end position="26"/>
    </location>
</feature>
<proteinExistence type="predicted"/>